<dbReference type="Pfam" id="PF00884">
    <property type="entry name" value="Sulfatase"/>
    <property type="match status" value="1"/>
</dbReference>
<keyword evidence="5" id="KW-1185">Reference proteome</keyword>
<dbReference type="PANTHER" id="PTHR42693:SF33">
    <property type="entry name" value="ARYLSULFATASE"/>
    <property type="match status" value="1"/>
</dbReference>
<dbReference type="Gene3D" id="3.40.720.10">
    <property type="entry name" value="Alkaline Phosphatase, subunit A"/>
    <property type="match status" value="1"/>
</dbReference>
<accession>A0ABD6AIX4</accession>
<sequence>MNVLLLTVDSLRADRVSPETMPATREFADGSVEFTDCVANGPSTPASFPAIHASRHFGGTSGLGIPPRESDSDIRTLAETLSDAGYATAGYTDNHFASGSYHYDRGFDALYDASGRTEAGRLKQFVQSNLDKDGPVFRTIERVYNRADALLAGATGAEDEYERAESLNERALNWIDDRDRNWFTWLHYMDAHHPYEAPPEYQRRFLDEPLSLSRCRGLSRKGTHHPDEVTDEEWELIRGLYDAECAYVDDQFDALLDALDERGLSEETVVVFTADHGELVGEHGHAGHPPEFWEGVIRVPFVVSHPDYGAETVDGQVRLIDVAPTIADAVDCPPAENWEGASALAVADGDVEAREYAFGDVGRQVDYGRCYVRRADGWKLLRHADDGEFCFNVRETPAERPEDDRSGDTPEYDELSAALDDHQERMRRLREEGSVGIDEDEEMVEEHLRDLGYLE</sequence>
<proteinExistence type="inferred from homology"/>
<gene>
    <name evidence="4" type="ORF">ACFQMF_06210</name>
</gene>
<comment type="caution">
    <text evidence="4">The sequence shown here is derived from an EMBL/GenBank/DDBJ whole genome shotgun (WGS) entry which is preliminary data.</text>
</comment>
<dbReference type="CDD" id="cd16148">
    <property type="entry name" value="sulfatase_like"/>
    <property type="match status" value="1"/>
</dbReference>
<dbReference type="PANTHER" id="PTHR42693">
    <property type="entry name" value="ARYLSULFATASE FAMILY MEMBER"/>
    <property type="match status" value="1"/>
</dbReference>
<dbReference type="EMBL" id="JBHTBL010000005">
    <property type="protein sequence ID" value="MFC7324174.1"/>
    <property type="molecule type" value="Genomic_DNA"/>
</dbReference>
<feature type="compositionally biased region" description="Basic and acidic residues" evidence="2">
    <location>
        <begin position="396"/>
        <end position="408"/>
    </location>
</feature>
<protein>
    <submittedName>
        <fullName evidence="4">Sulfatase</fullName>
    </submittedName>
</protein>
<evidence type="ECO:0000256" key="2">
    <source>
        <dbReference type="SAM" id="MobiDB-lite"/>
    </source>
</evidence>
<evidence type="ECO:0000313" key="4">
    <source>
        <dbReference type="EMBL" id="MFC7324174.1"/>
    </source>
</evidence>
<organism evidence="4 5">
    <name type="scientific">Halorubrum rutilum</name>
    <dbReference type="NCBI Taxonomy" id="1364933"/>
    <lineage>
        <taxon>Archaea</taxon>
        <taxon>Methanobacteriati</taxon>
        <taxon>Methanobacteriota</taxon>
        <taxon>Stenosarchaea group</taxon>
        <taxon>Halobacteria</taxon>
        <taxon>Halobacteriales</taxon>
        <taxon>Haloferacaceae</taxon>
        <taxon>Halorubrum</taxon>
    </lineage>
</organism>
<evidence type="ECO:0000313" key="5">
    <source>
        <dbReference type="Proteomes" id="UP001596545"/>
    </source>
</evidence>
<feature type="region of interest" description="Disordered" evidence="2">
    <location>
        <begin position="394"/>
        <end position="422"/>
    </location>
</feature>
<dbReference type="SUPFAM" id="SSF53649">
    <property type="entry name" value="Alkaline phosphatase-like"/>
    <property type="match status" value="1"/>
</dbReference>
<comment type="similarity">
    <text evidence="1">Belongs to the sulfatase family.</text>
</comment>
<evidence type="ECO:0000259" key="3">
    <source>
        <dbReference type="Pfam" id="PF00884"/>
    </source>
</evidence>
<dbReference type="InterPro" id="IPR017850">
    <property type="entry name" value="Alkaline_phosphatase_core_sf"/>
</dbReference>
<dbReference type="RefSeq" id="WP_256409635.1">
    <property type="nucleotide sequence ID" value="NZ_JANHDN010000005.1"/>
</dbReference>
<dbReference type="InterPro" id="IPR000917">
    <property type="entry name" value="Sulfatase_N"/>
</dbReference>
<evidence type="ECO:0000256" key="1">
    <source>
        <dbReference type="ARBA" id="ARBA00008779"/>
    </source>
</evidence>
<dbReference type="Proteomes" id="UP001596545">
    <property type="component" value="Unassembled WGS sequence"/>
</dbReference>
<feature type="domain" description="Sulfatase N-terminal" evidence="3">
    <location>
        <begin position="2"/>
        <end position="330"/>
    </location>
</feature>
<dbReference type="InterPro" id="IPR050738">
    <property type="entry name" value="Sulfatase"/>
</dbReference>
<name>A0ABD6AIX4_9EURY</name>
<reference evidence="4 5" key="1">
    <citation type="journal article" date="2019" name="Int. J. Syst. Evol. Microbiol.">
        <title>The Global Catalogue of Microorganisms (GCM) 10K type strain sequencing project: providing services to taxonomists for standard genome sequencing and annotation.</title>
        <authorList>
            <consortium name="The Broad Institute Genomics Platform"/>
            <consortium name="The Broad Institute Genome Sequencing Center for Infectious Disease"/>
            <person name="Wu L."/>
            <person name="Ma J."/>
        </authorList>
    </citation>
    <scope>NUCLEOTIDE SEQUENCE [LARGE SCALE GENOMIC DNA]</scope>
    <source>
        <strain evidence="4 5">CGMCC 1.12554</strain>
    </source>
</reference>
<dbReference type="AlphaFoldDB" id="A0ABD6AIX4"/>